<dbReference type="GO" id="GO:0016614">
    <property type="term" value="F:oxidoreductase activity, acting on CH-OH group of donors"/>
    <property type="evidence" value="ECO:0007669"/>
    <property type="project" value="UniProtKB-ARBA"/>
</dbReference>
<evidence type="ECO:0000313" key="5">
    <source>
        <dbReference type="Proteomes" id="UP000293360"/>
    </source>
</evidence>
<accession>A0A4Q4T6M9</accession>
<evidence type="ECO:0000256" key="2">
    <source>
        <dbReference type="ARBA" id="ARBA00022857"/>
    </source>
</evidence>
<dbReference type="EMBL" id="QJNU01000381">
    <property type="protein sequence ID" value="RYP00590.1"/>
    <property type="molecule type" value="Genomic_DNA"/>
</dbReference>
<name>A0A4Q4T6M9_9PEZI</name>
<dbReference type="Pfam" id="PF13561">
    <property type="entry name" value="adh_short_C2"/>
    <property type="match status" value="1"/>
</dbReference>
<gene>
    <name evidence="4" type="ORF">DL764_006464</name>
</gene>
<dbReference type="InterPro" id="IPR002347">
    <property type="entry name" value="SDR_fam"/>
</dbReference>
<dbReference type="PANTHER" id="PTHR48107">
    <property type="entry name" value="NADPH-DEPENDENT ALDEHYDE REDUCTASE-LIKE PROTEIN, CHLOROPLASTIC-RELATED"/>
    <property type="match status" value="1"/>
</dbReference>
<keyword evidence="5" id="KW-1185">Reference proteome</keyword>
<keyword evidence="2" id="KW-0521">NADP</keyword>
<dbReference type="PRINTS" id="PR00081">
    <property type="entry name" value="GDHRDH"/>
</dbReference>
<dbReference type="PRINTS" id="PR00080">
    <property type="entry name" value="SDRFAMILY"/>
</dbReference>
<dbReference type="STRING" id="155417.A0A4Q4T6M9"/>
<evidence type="ECO:0000256" key="3">
    <source>
        <dbReference type="ARBA" id="ARBA00023002"/>
    </source>
</evidence>
<dbReference type="Proteomes" id="UP000293360">
    <property type="component" value="Unassembled WGS sequence"/>
</dbReference>
<dbReference type="SUPFAM" id="SSF51735">
    <property type="entry name" value="NAD(P)-binding Rossmann-fold domains"/>
    <property type="match status" value="1"/>
</dbReference>
<organism evidence="4 5">
    <name type="scientific">Monosporascus ibericus</name>
    <dbReference type="NCBI Taxonomy" id="155417"/>
    <lineage>
        <taxon>Eukaryota</taxon>
        <taxon>Fungi</taxon>
        <taxon>Dikarya</taxon>
        <taxon>Ascomycota</taxon>
        <taxon>Pezizomycotina</taxon>
        <taxon>Sordariomycetes</taxon>
        <taxon>Xylariomycetidae</taxon>
        <taxon>Xylariales</taxon>
        <taxon>Xylariales incertae sedis</taxon>
        <taxon>Monosporascus</taxon>
    </lineage>
</organism>
<dbReference type="InterPro" id="IPR036291">
    <property type="entry name" value="NAD(P)-bd_dom_sf"/>
</dbReference>
<sequence length="265" mass="27819">MSPTISTPSAPSVPQTLAGKVAVVSGSNSGIGLAIARELSFRGANAVINYPFPSLSADATAVAASLPTKSMAICADMSTVEGPRTLADATFQEFGHIDILVNNAALAINLPFEEQTMEHWDSLVNLNGRGTFLLTQHTLRHLPPAGGRIVNICSVSSRGPPPLQTIYAGTKGMVDSFTRVWAKELPPKYGCTVNAVSPGPTATEGFLAAGEEAMKVLQPTVDATPVGKRMGKPEEVAFAVAFLCEERAGWVNGQHLFVNGGLFID</sequence>
<evidence type="ECO:0000256" key="1">
    <source>
        <dbReference type="ARBA" id="ARBA00006484"/>
    </source>
</evidence>
<comment type="caution">
    <text evidence="4">The sequence shown here is derived from an EMBL/GenBank/DDBJ whole genome shotgun (WGS) entry which is preliminary data.</text>
</comment>
<proteinExistence type="inferred from homology"/>
<reference evidence="4 5" key="1">
    <citation type="submission" date="2018-06" db="EMBL/GenBank/DDBJ databases">
        <title>Complete Genomes of Monosporascus.</title>
        <authorList>
            <person name="Robinson A.J."/>
            <person name="Natvig D.O."/>
        </authorList>
    </citation>
    <scope>NUCLEOTIDE SEQUENCE [LARGE SCALE GENOMIC DNA]</scope>
    <source>
        <strain evidence="4 5">CBS 110550</strain>
    </source>
</reference>
<comment type="similarity">
    <text evidence="1">Belongs to the short-chain dehydrogenases/reductases (SDR) family.</text>
</comment>
<dbReference type="CDD" id="cd05233">
    <property type="entry name" value="SDR_c"/>
    <property type="match status" value="1"/>
</dbReference>
<dbReference type="OrthoDB" id="47007at2759"/>
<dbReference type="Gene3D" id="3.40.50.720">
    <property type="entry name" value="NAD(P)-binding Rossmann-like Domain"/>
    <property type="match status" value="1"/>
</dbReference>
<dbReference type="PANTHER" id="PTHR48107:SF7">
    <property type="entry name" value="RE15974P"/>
    <property type="match status" value="1"/>
</dbReference>
<protein>
    <submittedName>
        <fullName evidence="4">Uncharacterized protein</fullName>
    </submittedName>
</protein>
<dbReference type="AlphaFoldDB" id="A0A4Q4T6M9"/>
<evidence type="ECO:0000313" key="4">
    <source>
        <dbReference type="EMBL" id="RYP00590.1"/>
    </source>
</evidence>
<dbReference type="FunFam" id="3.40.50.720:FF:000084">
    <property type="entry name" value="Short-chain dehydrogenase reductase"/>
    <property type="match status" value="1"/>
</dbReference>
<keyword evidence="3" id="KW-0560">Oxidoreductase</keyword>